<feature type="compositionally biased region" description="Polar residues" evidence="2">
    <location>
        <begin position="146"/>
        <end position="158"/>
    </location>
</feature>
<dbReference type="InterPro" id="IPR026057">
    <property type="entry name" value="TBL_C"/>
</dbReference>
<evidence type="ECO:0000256" key="2">
    <source>
        <dbReference type="SAM" id="MobiDB-lite"/>
    </source>
</evidence>
<dbReference type="InterPro" id="IPR029962">
    <property type="entry name" value="TBL"/>
</dbReference>
<organism evidence="5 6">
    <name type="scientific">Forsythia ovata</name>
    <dbReference type="NCBI Taxonomy" id="205694"/>
    <lineage>
        <taxon>Eukaryota</taxon>
        <taxon>Viridiplantae</taxon>
        <taxon>Streptophyta</taxon>
        <taxon>Embryophyta</taxon>
        <taxon>Tracheophyta</taxon>
        <taxon>Spermatophyta</taxon>
        <taxon>Magnoliopsida</taxon>
        <taxon>eudicotyledons</taxon>
        <taxon>Gunneridae</taxon>
        <taxon>Pentapetalae</taxon>
        <taxon>asterids</taxon>
        <taxon>lamiids</taxon>
        <taxon>Lamiales</taxon>
        <taxon>Oleaceae</taxon>
        <taxon>Forsythieae</taxon>
        <taxon>Forsythia</taxon>
    </lineage>
</organism>
<dbReference type="Proteomes" id="UP001604277">
    <property type="component" value="Unassembled WGS sequence"/>
</dbReference>
<keyword evidence="6" id="KW-1185">Reference proteome</keyword>
<keyword evidence="3" id="KW-1133">Transmembrane helix</keyword>
<evidence type="ECO:0000259" key="4">
    <source>
        <dbReference type="Pfam" id="PF13839"/>
    </source>
</evidence>
<comment type="similarity">
    <text evidence="1">Belongs to the PC-esterase family. TBL subfamily.</text>
</comment>
<dbReference type="PANTHER" id="PTHR32285:SF22">
    <property type="entry name" value="PROTEIN TRICHOME BIREFRINGENCE"/>
    <property type="match status" value="1"/>
</dbReference>
<dbReference type="EMBL" id="JBFOLJ010000010">
    <property type="protein sequence ID" value="KAL2501623.1"/>
    <property type="molecule type" value="Genomic_DNA"/>
</dbReference>
<evidence type="ECO:0000256" key="3">
    <source>
        <dbReference type="SAM" id="Phobius"/>
    </source>
</evidence>
<dbReference type="AlphaFoldDB" id="A0ABD1SPF6"/>
<feature type="compositionally biased region" description="Polar residues" evidence="2">
    <location>
        <begin position="228"/>
        <end position="237"/>
    </location>
</feature>
<feature type="transmembrane region" description="Helical" evidence="3">
    <location>
        <begin position="33"/>
        <end position="51"/>
    </location>
</feature>
<name>A0ABD1SPF6_9LAMI</name>
<feature type="region of interest" description="Disordered" evidence="2">
    <location>
        <begin position="225"/>
        <end position="261"/>
    </location>
</feature>
<evidence type="ECO:0000256" key="1">
    <source>
        <dbReference type="ARBA" id="ARBA00007727"/>
    </source>
</evidence>
<feature type="compositionally biased region" description="Polar residues" evidence="2">
    <location>
        <begin position="248"/>
        <end position="259"/>
    </location>
</feature>
<reference evidence="6" key="1">
    <citation type="submission" date="2024-07" db="EMBL/GenBank/DDBJ databases">
        <title>Two chromosome-level genome assemblies of Korean endemic species Abeliophyllum distichum and Forsythia ovata (Oleaceae).</title>
        <authorList>
            <person name="Jang H."/>
        </authorList>
    </citation>
    <scope>NUCLEOTIDE SEQUENCE [LARGE SCALE GENOMIC DNA]</scope>
</reference>
<protein>
    <submittedName>
        <fullName evidence="5">Protein trichome birefringence-like</fullName>
    </submittedName>
</protein>
<feature type="compositionally biased region" description="Low complexity" evidence="2">
    <location>
        <begin position="166"/>
        <end position="180"/>
    </location>
</feature>
<feature type="domain" description="Trichome birefringence-like C-terminal" evidence="4">
    <location>
        <begin position="266"/>
        <end position="469"/>
    </location>
</feature>
<comment type="caution">
    <text evidence="5">The sequence shown here is derived from an EMBL/GenBank/DDBJ whole genome shotgun (WGS) entry which is preliminary data.</text>
</comment>
<keyword evidence="3" id="KW-0812">Transmembrane</keyword>
<gene>
    <name evidence="5" type="ORF">Fot_35471</name>
</gene>
<proteinExistence type="inferred from homology"/>
<dbReference type="PANTHER" id="PTHR32285">
    <property type="entry name" value="PROTEIN TRICHOME BIREFRINGENCE-LIKE 9-RELATED"/>
    <property type="match status" value="1"/>
</dbReference>
<feature type="region of interest" description="Disordered" evidence="2">
    <location>
        <begin position="143"/>
        <end position="183"/>
    </location>
</feature>
<evidence type="ECO:0000313" key="5">
    <source>
        <dbReference type="EMBL" id="KAL2501623.1"/>
    </source>
</evidence>
<keyword evidence="3" id="KW-0472">Membrane</keyword>
<dbReference type="Pfam" id="PF13839">
    <property type="entry name" value="PC-Esterase"/>
    <property type="match status" value="1"/>
</dbReference>
<sequence>MADITKYAPIGVGGGNLISDLKSHFSLFRTKRTVAYGFVFVFIAFTIFLAFSPTPNSSSPWFTNIFAASSSDGSSSSSSSVFSDDSYRSHFSSFFSYFYAHSSSPTDNVRSQNLTIEPSNLNIESPLLQNQTQNKDKIDTVEVLKPSNSSVLPPTNRSADNRTPPKSSSESNKVSSNFKNPIQIEDLHDKVEDLKQNQIRNKDSDGKVGVLKQNQTHTEELHDKVEVSKTNQSTIGDTKSPVPAKQAVNVSPNSASGNNDKGIAAKEWETEDKNGTKKETLRLDIIERSADHYKNADIIVFNTGHWWTHEKTSKGEDYYQEGSHVYKELDVLEAFRKALTTWGRWVDAHVNPKKTLVFFRGYSASHFSGGQWNSGGQCDHESEPIKNETYLTPYPEKMTVLENVLKGMKTQVTYLNVTKMTDYRKDGHPSMYRKQILSDEERKSPLSFQDCSHWCLPGVPDAWNEILYAELLVNQKQHKKMH</sequence>
<evidence type="ECO:0000313" key="6">
    <source>
        <dbReference type="Proteomes" id="UP001604277"/>
    </source>
</evidence>
<accession>A0ABD1SPF6</accession>